<dbReference type="Pfam" id="PF00593">
    <property type="entry name" value="TonB_dep_Rec_b-barrel"/>
    <property type="match status" value="1"/>
</dbReference>
<evidence type="ECO:0000313" key="16">
    <source>
        <dbReference type="EMBL" id="AMN46208.1"/>
    </source>
</evidence>
<feature type="chain" id="PRO_5007448320" evidence="13">
    <location>
        <begin position="20"/>
        <end position="710"/>
    </location>
</feature>
<evidence type="ECO:0000256" key="4">
    <source>
        <dbReference type="ARBA" id="ARBA00022496"/>
    </source>
</evidence>
<evidence type="ECO:0000256" key="11">
    <source>
        <dbReference type="PROSITE-ProRule" id="PRU01360"/>
    </source>
</evidence>
<dbReference type="PANTHER" id="PTHR32552:SF81">
    <property type="entry name" value="TONB-DEPENDENT OUTER MEMBRANE RECEPTOR"/>
    <property type="match status" value="1"/>
</dbReference>
<evidence type="ECO:0000256" key="2">
    <source>
        <dbReference type="ARBA" id="ARBA00022448"/>
    </source>
</evidence>
<keyword evidence="6" id="KW-0408">Iron</keyword>
<dbReference type="GO" id="GO:0009279">
    <property type="term" value="C:cell outer membrane"/>
    <property type="evidence" value="ECO:0007669"/>
    <property type="project" value="UniProtKB-SubCell"/>
</dbReference>
<comment type="similarity">
    <text evidence="11 12">Belongs to the TonB-dependent receptor family.</text>
</comment>
<protein>
    <submittedName>
        <fullName evidence="16">TonB-dependent receptor</fullName>
    </submittedName>
</protein>
<dbReference type="Proteomes" id="UP000070250">
    <property type="component" value="Chromosome"/>
</dbReference>
<evidence type="ECO:0000256" key="6">
    <source>
        <dbReference type="ARBA" id="ARBA00023004"/>
    </source>
</evidence>
<dbReference type="Gene3D" id="2.40.170.20">
    <property type="entry name" value="TonB-dependent receptor, beta-barrel domain"/>
    <property type="match status" value="1"/>
</dbReference>
<name>A0A127F9B9_STEDE</name>
<organism evidence="16 17">
    <name type="scientific">Steroidobacter denitrificans</name>
    <dbReference type="NCBI Taxonomy" id="465721"/>
    <lineage>
        <taxon>Bacteria</taxon>
        <taxon>Pseudomonadati</taxon>
        <taxon>Pseudomonadota</taxon>
        <taxon>Gammaproteobacteria</taxon>
        <taxon>Steroidobacterales</taxon>
        <taxon>Steroidobacteraceae</taxon>
        <taxon>Steroidobacter</taxon>
    </lineage>
</organism>
<evidence type="ECO:0000256" key="9">
    <source>
        <dbReference type="ARBA" id="ARBA00023136"/>
    </source>
</evidence>
<reference evidence="16 17" key="1">
    <citation type="submission" date="2015-06" db="EMBL/GenBank/DDBJ databases">
        <title>A Comprehensive Approach to Explore the Metabolic and Phylogenetic Diversity of Bacterial Steroid Degradation in the Environment: Testosterone as an Example.</title>
        <authorList>
            <person name="Yang F.-C."/>
            <person name="Chen Y.-L."/>
            <person name="Yu C.-P."/>
            <person name="Tang S.-L."/>
            <person name="Wang P.-H."/>
            <person name="Ismail W."/>
            <person name="Wang C.-H."/>
            <person name="Yang C.-Y."/>
            <person name="Chiang Y.-R."/>
        </authorList>
    </citation>
    <scope>NUCLEOTIDE SEQUENCE [LARGE SCALE GENOMIC DNA]</scope>
    <source>
        <strain evidence="16 17">DSM 18526</strain>
    </source>
</reference>
<keyword evidence="10 11" id="KW-0998">Cell outer membrane</keyword>
<evidence type="ECO:0000256" key="10">
    <source>
        <dbReference type="ARBA" id="ARBA00023237"/>
    </source>
</evidence>
<evidence type="ECO:0000256" key="7">
    <source>
        <dbReference type="ARBA" id="ARBA00023065"/>
    </source>
</evidence>
<sequence length="710" mass="78578">MNLTLAAALTTVVALPAVAQNQHTSAGVEEVIVTAQKREESLQDTPISILAFSTKALENRGIKAVTDLQTDVPGLIINEHPNSASTGRLIMRGIGQANDQITYDPKVSIYVDGVYMARFQGLSAETADLERIEVLRGPQGALYGRNSTGGAINFITKAPQLGSFNFRQDLTVGNRDRKYSRTRLNIPLGDTAAAELSYLRLTEDGYINNIGSGADRFGDKDRRGWRAALLWQPNDRLDLRYSFDRSEIEDTPVWMGQVPLYPVTAHRPKTGSASVKDLIPNDITGQGHNLTATFDINDSLQLKSITGYRELDNFTYMPYHPGVLGPDPVLVNIIDTHQRQFSQELQLIGTALDSRLQYVGGLFYFDESATSYDINQIPMSNMYIDRDTSADNTAYAVYGQATYTPAAFSQRLHLTVGARYSWDERKATRQVTTTVSGAATPAPREFGDRDFSEFSPNGVIAYDLTDDMNVYLKATKGYQTGGFNLTATTPQRFSAGFKPEFAESYELGLKSTWLDNRLRVNAALFTTDRKDMQVSVMDPVTPSLTDMLNAGKATVNGAEVDITARPIPALNLSLSYAWLDAHFDSIRNSVGDDVKSQFVYDQAPRHKASATAGYEWPHTSFGTPTASVTYNYLHKMVASYQRGLYIDTYGLLDARLSLTDIPVNGGNLRFSLWGKNLTDENYYTFHFSYIVPTAMFGAPRSYGLDVSLDF</sequence>
<keyword evidence="9 11" id="KW-0472">Membrane</keyword>
<evidence type="ECO:0000313" key="17">
    <source>
        <dbReference type="Proteomes" id="UP000070250"/>
    </source>
</evidence>
<dbReference type="Pfam" id="PF07715">
    <property type="entry name" value="Plug"/>
    <property type="match status" value="1"/>
</dbReference>
<dbReference type="InterPro" id="IPR036942">
    <property type="entry name" value="Beta-barrel_TonB_sf"/>
</dbReference>
<feature type="domain" description="TonB-dependent receptor-like beta-barrel" evidence="14">
    <location>
        <begin position="277"/>
        <end position="677"/>
    </location>
</feature>
<keyword evidence="16" id="KW-0675">Receptor</keyword>
<gene>
    <name evidence="16" type="ORF">ACG33_03620</name>
</gene>
<evidence type="ECO:0000256" key="8">
    <source>
        <dbReference type="ARBA" id="ARBA00023077"/>
    </source>
</evidence>
<dbReference type="PANTHER" id="PTHR32552">
    <property type="entry name" value="FERRICHROME IRON RECEPTOR-RELATED"/>
    <property type="match status" value="1"/>
</dbReference>
<dbReference type="SUPFAM" id="SSF56935">
    <property type="entry name" value="Porins"/>
    <property type="match status" value="1"/>
</dbReference>
<dbReference type="InterPro" id="IPR039426">
    <property type="entry name" value="TonB-dep_rcpt-like"/>
</dbReference>
<feature type="signal peptide" evidence="13">
    <location>
        <begin position="1"/>
        <end position="19"/>
    </location>
</feature>
<keyword evidence="5 11" id="KW-0812">Transmembrane</keyword>
<dbReference type="CDD" id="cd01347">
    <property type="entry name" value="ligand_gated_channel"/>
    <property type="match status" value="1"/>
</dbReference>
<dbReference type="InterPro" id="IPR000531">
    <property type="entry name" value="Beta-barrel_TonB"/>
</dbReference>
<dbReference type="PROSITE" id="PS52016">
    <property type="entry name" value="TONB_DEPENDENT_REC_3"/>
    <property type="match status" value="1"/>
</dbReference>
<dbReference type="OrthoDB" id="7051185at2"/>
<evidence type="ECO:0000256" key="12">
    <source>
        <dbReference type="RuleBase" id="RU003357"/>
    </source>
</evidence>
<accession>A0A127F9B9</accession>
<dbReference type="KEGG" id="sdf:ACG33_03620"/>
<evidence type="ECO:0000256" key="3">
    <source>
        <dbReference type="ARBA" id="ARBA00022452"/>
    </source>
</evidence>
<feature type="domain" description="TonB-dependent receptor plug" evidence="15">
    <location>
        <begin position="42"/>
        <end position="151"/>
    </location>
</feature>
<keyword evidence="3 11" id="KW-1134">Transmembrane beta strand</keyword>
<evidence type="ECO:0000256" key="1">
    <source>
        <dbReference type="ARBA" id="ARBA00004571"/>
    </source>
</evidence>
<dbReference type="EMBL" id="CP011971">
    <property type="protein sequence ID" value="AMN46208.1"/>
    <property type="molecule type" value="Genomic_DNA"/>
</dbReference>
<keyword evidence="8 12" id="KW-0798">TonB box</keyword>
<keyword evidence="13" id="KW-0732">Signal</keyword>
<keyword evidence="7" id="KW-0406">Ion transport</keyword>
<dbReference type="InterPro" id="IPR012910">
    <property type="entry name" value="Plug_dom"/>
</dbReference>
<evidence type="ECO:0000256" key="13">
    <source>
        <dbReference type="SAM" id="SignalP"/>
    </source>
</evidence>
<keyword evidence="4" id="KW-0410">Iron transport</keyword>
<comment type="subcellular location">
    <subcellularLocation>
        <location evidence="1 11">Cell outer membrane</location>
        <topology evidence="1 11">Multi-pass membrane protein</topology>
    </subcellularLocation>
</comment>
<proteinExistence type="inferred from homology"/>
<dbReference type="GO" id="GO:0006826">
    <property type="term" value="P:iron ion transport"/>
    <property type="evidence" value="ECO:0007669"/>
    <property type="project" value="UniProtKB-KW"/>
</dbReference>
<dbReference type="AlphaFoldDB" id="A0A127F9B9"/>
<evidence type="ECO:0000259" key="15">
    <source>
        <dbReference type="Pfam" id="PF07715"/>
    </source>
</evidence>
<dbReference type="PATRIC" id="fig|465721.4.peg.777"/>
<keyword evidence="17" id="KW-1185">Reference proteome</keyword>
<evidence type="ECO:0000259" key="14">
    <source>
        <dbReference type="Pfam" id="PF00593"/>
    </source>
</evidence>
<dbReference type="STRING" id="465721.ACG33_03620"/>
<keyword evidence="2 11" id="KW-0813">Transport</keyword>
<evidence type="ECO:0000256" key="5">
    <source>
        <dbReference type="ARBA" id="ARBA00022692"/>
    </source>
</evidence>